<proteinExistence type="predicted"/>
<feature type="region of interest" description="Disordered" evidence="1">
    <location>
        <begin position="22"/>
        <end position="57"/>
    </location>
</feature>
<name>A0A9D4J0T1_DREPO</name>
<feature type="compositionally biased region" description="Acidic residues" evidence="1">
    <location>
        <begin position="41"/>
        <end position="54"/>
    </location>
</feature>
<evidence type="ECO:0000313" key="2">
    <source>
        <dbReference type="EMBL" id="KAH3794105.1"/>
    </source>
</evidence>
<gene>
    <name evidence="2" type="ORF">DPMN_147636</name>
</gene>
<protein>
    <submittedName>
        <fullName evidence="2">Uncharacterized protein</fullName>
    </submittedName>
</protein>
<reference evidence="2" key="2">
    <citation type="submission" date="2020-11" db="EMBL/GenBank/DDBJ databases">
        <authorList>
            <person name="McCartney M.A."/>
            <person name="Auch B."/>
            <person name="Kono T."/>
            <person name="Mallez S."/>
            <person name="Becker A."/>
            <person name="Gohl D.M."/>
            <person name="Silverstein K.A.T."/>
            <person name="Koren S."/>
            <person name="Bechman K.B."/>
            <person name="Herman A."/>
            <person name="Abrahante J.E."/>
            <person name="Garbe J."/>
        </authorList>
    </citation>
    <scope>NUCLEOTIDE SEQUENCE</scope>
    <source>
        <strain evidence="2">Duluth1</strain>
        <tissue evidence="2">Whole animal</tissue>
    </source>
</reference>
<accession>A0A9D4J0T1</accession>
<dbReference type="EMBL" id="JAIWYP010000007">
    <property type="protein sequence ID" value="KAH3794105.1"/>
    <property type="molecule type" value="Genomic_DNA"/>
</dbReference>
<keyword evidence="3" id="KW-1185">Reference proteome</keyword>
<organism evidence="2 3">
    <name type="scientific">Dreissena polymorpha</name>
    <name type="common">Zebra mussel</name>
    <name type="synonym">Mytilus polymorpha</name>
    <dbReference type="NCBI Taxonomy" id="45954"/>
    <lineage>
        <taxon>Eukaryota</taxon>
        <taxon>Metazoa</taxon>
        <taxon>Spiralia</taxon>
        <taxon>Lophotrochozoa</taxon>
        <taxon>Mollusca</taxon>
        <taxon>Bivalvia</taxon>
        <taxon>Autobranchia</taxon>
        <taxon>Heteroconchia</taxon>
        <taxon>Euheterodonta</taxon>
        <taxon>Imparidentia</taxon>
        <taxon>Neoheterodontei</taxon>
        <taxon>Myida</taxon>
        <taxon>Dreissenoidea</taxon>
        <taxon>Dreissenidae</taxon>
        <taxon>Dreissena</taxon>
    </lineage>
</organism>
<dbReference type="Proteomes" id="UP000828390">
    <property type="component" value="Unassembled WGS sequence"/>
</dbReference>
<sequence>MEDITRRHTITYLEEVLVRKKNNKKKKKKKEKKNKKKKKEEEEEEKEEEEEEEENKTKKMIHKLNLNMIRHCCFTGAWAFTTEPSLLFQ</sequence>
<comment type="caution">
    <text evidence="2">The sequence shown here is derived from an EMBL/GenBank/DDBJ whole genome shotgun (WGS) entry which is preliminary data.</text>
</comment>
<evidence type="ECO:0000313" key="3">
    <source>
        <dbReference type="Proteomes" id="UP000828390"/>
    </source>
</evidence>
<dbReference type="AlphaFoldDB" id="A0A9D4J0T1"/>
<reference evidence="2" key="1">
    <citation type="journal article" date="2019" name="bioRxiv">
        <title>The Genome of the Zebra Mussel, Dreissena polymorpha: A Resource for Invasive Species Research.</title>
        <authorList>
            <person name="McCartney M.A."/>
            <person name="Auch B."/>
            <person name="Kono T."/>
            <person name="Mallez S."/>
            <person name="Zhang Y."/>
            <person name="Obille A."/>
            <person name="Becker A."/>
            <person name="Abrahante J.E."/>
            <person name="Garbe J."/>
            <person name="Badalamenti J.P."/>
            <person name="Herman A."/>
            <person name="Mangelson H."/>
            <person name="Liachko I."/>
            <person name="Sullivan S."/>
            <person name="Sone E.D."/>
            <person name="Koren S."/>
            <person name="Silverstein K.A.T."/>
            <person name="Beckman K.B."/>
            <person name="Gohl D.M."/>
        </authorList>
    </citation>
    <scope>NUCLEOTIDE SEQUENCE</scope>
    <source>
        <strain evidence="2">Duluth1</strain>
        <tissue evidence="2">Whole animal</tissue>
    </source>
</reference>
<evidence type="ECO:0000256" key="1">
    <source>
        <dbReference type="SAM" id="MobiDB-lite"/>
    </source>
</evidence>
<feature type="compositionally biased region" description="Basic residues" evidence="1">
    <location>
        <begin position="22"/>
        <end position="38"/>
    </location>
</feature>